<reference evidence="4" key="1">
    <citation type="submission" date="2018-08" db="EMBL/GenBank/DDBJ databases">
        <title>Mucilaginibacter sp. MYSH2.</title>
        <authorList>
            <person name="Seo T."/>
        </authorList>
    </citation>
    <scope>NUCLEOTIDE SEQUENCE [LARGE SCALE GENOMIC DNA]</scope>
    <source>
        <strain evidence="4">KIRAN</strain>
    </source>
</reference>
<keyword evidence="3" id="KW-0808">Transferase</keyword>
<dbReference type="SUPFAM" id="SSF54001">
    <property type="entry name" value="Cysteine proteinases"/>
    <property type="match status" value="1"/>
</dbReference>
<evidence type="ECO:0000313" key="4">
    <source>
        <dbReference type="Proteomes" id="UP000266005"/>
    </source>
</evidence>
<dbReference type="PANTHER" id="PTHR11786:SF0">
    <property type="entry name" value="ARYLAMINE N-ACETYLTRANSFERASE 4-RELATED"/>
    <property type="match status" value="1"/>
</dbReference>
<accession>A0A399SH32</accession>
<dbReference type="GO" id="GO:0016407">
    <property type="term" value="F:acetyltransferase activity"/>
    <property type="evidence" value="ECO:0007669"/>
    <property type="project" value="InterPro"/>
</dbReference>
<comment type="similarity">
    <text evidence="1 2">Belongs to the arylamine N-acetyltransferase family.</text>
</comment>
<dbReference type="Pfam" id="PF00797">
    <property type="entry name" value="Acetyltransf_2"/>
    <property type="match status" value="1"/>
</dbReference>
<dbReference type="OrthoDB" id="7181050at2"/>
<dbReference type="InterPro" id="IPR053710">
    <property type="entry name" value="Arylamine_NAT_domain_sf"/>
</dbReference>
<dbReference type="InterPro" id="IPR001447">
    <property type="entry name" value="Arylamine_N-AcTrfase"/>
</dbReference>
<organism evidence="3 4">
    <name type="scientific">Pontibacter oryzae</name>
    <dbReference type="NCBI Taxonomy" id="2304593"/>
    <lineage>
        <taxon>Bacteria</taxon>
        <taxon>Pseudomonadati</taxon>
        <taxon>Bacteroidota</taxon>
        <taxon>Cytophagia</taxon>
        <taxon>Cytophagales</taxon>
        <taxon>Hymenobacteraceae</taxon>
        <taxon>Pontibacter</taxon>
    </lineage>
</organism>
<proteinExistence type="inferred from homology"/>
<keyword evidence="4" id="KW-1185">Reference proteome</keyword>
<evidence type="ECO:0000256" key="1">
    <source>
        <dbReference type="ARBA" id="ARBA00006547"/>
    </source>
</evidence>
<dbReference type="AlphaFoldDB" id="A0A399SH32"/>
<dbReference type="PRINTS" id="PR01543">
    <property type="entry name" value="ANATRNSFRASE"/>
</dbReference>
<dbReference type="Gene3D" id="3.30.2140.20">
    <property type="match status" value="1"/>
</dbReference>
<dbReference type="RefSeq" id="WP_119430772.1">
    <property type="nucleotide sequence ID" value="NZ_QWGE01000001.1"/>
</dbReference>
<dbReference type="Proteomes" id="UP000266005">
    <property type="component" value="Unassembled WGS sequence"/>
</dbReference>
<dbReference type="EMBL" id="QWGE01000001">
    <property type="protein sequence ID" value="RIJ42890.1"/>
    <property type="molecule type" value="Genomic_DNA"/>
</dbReference>
<name>A0A399SH32_9BACT</name>
<comment type="caution">
    <text evidence="3">The sequence shown here is derived from an EMBL/GenBank/DDBJ whole genome shotgun (WGS) entry which is preliminary data.</text>
</comment>
<evidence type="ECO:0000313" key="3">
    <source>
        <dbReference type="EMBL" id="RIJ42890.1"/>
    </source>
</evidence>
<protein>
    <submittedName>
        <fullName evidence="3">Acetyltransferase</fullName>
    </submittedName>
</protein>
<sequence>MRFNREKYLSRIKYAGDLKPNLCLLKKLQRNHLLNIPFENLDIHYQIPIELSVERFYEKIVENNRGGFCYELNGLFYELLLSLGFDAKRVSARVFEKDNEYSPEFDHLAIIVKIGTSEYLTDVGFGEFVFEPLQIQFNKTQKDERGSYIIDKFEGGYLRVSKLEHGKATPEFIFKNVERELEEYAEMCTYHQSDPNSHFMKKRLISLPTENGRISISGNTFIRKEKAAVTKRELKNETDFEKELWCKFGITLKKPASDNNY</sequence>
<gene>
    <name evidence="3" type="ORF">D1627_03340</name>
</gene>
<dbReference type="PANTHER" id="PTHR11786">
    <property type="entry name" value="N-HYDROXYARYLAMINE O-ACETYLTRANSFERASE"/>
    <property type="match status" value="1"/>
</dbReference>
<evidence type="ECO:0000256" key="2">
    <source>
        <dbReference type="RuleBase" id="RU003452"/>
    </source>
</evidence>
<dbReference type="InterPro" id="IPR038765">
    <property type="entry name" value="Papain-like_cys_pep_sf"/>
</dbReference>